<name>A0A7I7JYN3_9MYCO</name>
<protein>
    <submittedName>
        <fullName evidence="1">Uncharacterized protein</fullName>
    </submittedName>
</protein>
<dbReference type="Proteomes" id="UP000467006">
    <property type="component" value="Chromosome"/>
</dbReference>
<accession>A0A7I7JYN3</accession>
<gene>
    <name evidence="1" type="ORF">MDUV_11510</name>
</gene>
<organism evidence="1 2">
    <name type="scientific">Mycolicibacterium duvalii</name>
    <dbReference type="NCBI Taxonomy" id="39688"/>
    <lineage>
        <taxon>Bacteria</taxon>
        <taxon>Bacillati</taxon>
        <taxon>Actinomycetota</taxon>
        <taxon>Actinomycetes</taxon>
        <taxon>Mycobacteriales</taxon>
        <taxon>Mycobacteriaceae</taxon>
        <taxon>Mycolicibacterium</taxon>
    </lineage>
</organism>
<proteinExistence type="predicted"/>
<reference evidence="1 2" key="1">
    <citation type="journal article" date="2019" name="Emerg. Microbes Infect.">
        <title>Comprehensive subspecies identification of 175 nontuberculous mycobacteria species based on 7547 genomic profiles.</title>
        <authorList>
            <person name="Matsumoto Y."/>
            <person name="Kinjo T."/>
            <person name="Motooka D."/>
            <person name="Nabeya D."/>
            <person name="Jung N."/>
            <person name="Uechi K."/>
            <person name="Horii T."/>
            <person name="Iida T."/>
            <person name="Fujita J."/>
            <person name="Nakamura S."/>
        </authorList>
    </citation>
    <scope>NUCLEOTIDE SEQUENCE [LARGE SCALE GENOMIC DNA]</scope>
    <source>
        <strain evidence="1 2">JCM 6396</strain>
    </source>
</reference>
<dbReference type="EMBL" id="AP022563">
    <property type="protein sequence ID" value="BBX16291.1"/>
    <property type="molecule type" value="Genomic_DNA"/>
</dbReference>
<sequence length="98" mass="10415">MQKECGWLPVTHRAVVGQNQAMRNLLVRSTIGIAAVAPLTALSLVGAGLGSAQPLNCTNGQFWDPITNTCQTPRPADICAPGEYWNALSNVCRPLGQL</sequence>
<dbReference type="KEGG" id="mdu:MDUV_11510"/>
<evidence type="ECO:0000313" key="2">
    <source>
        <dbReference type="Proteomes" id="UP000467006"/>
    </source>
</evidence>
<keyword evidence="2" id="KW-1185">Reference proteome</keyword>
<evidence type="ECO:0000313" key="1">
    <source>
        <dbReference type="EMBL" id="BBX16291.1"/>
    </source>
</evidence>
<dbReference type="AlphaFoldDB" id="A0A7I7JYN3"/>